<dbReference type="GO" id="GO:0006412">
    <property type="term" value="P:translation"/>
    <property type="evidence" value="ECO:0007669"/>
    <property type="project" value="InterPro"/>
</dbReference>
<reference evidence="15 16" key="1">
    <citation type="submission" date="2015-04" db="EMBL/GenBank/DDBJ databases">
        <authorList>
            <person name="Syromyatnikov M.Y."/>
            <person name="Popov V.N."/>
        </authorList>
    </citation>
    <scope>NUCLEOTIDE SEQUENCE [LARGE SCALE GENOMIC DNA]</scope>
</reference>
<dbReference type="CDD" id="cd23702">
    <property type="entry name" value="eL14"/>
    <property type="match status" value="1"/>
</dbReference>
<dbReference type="PRINTS" id="PR00463">
    <property type="entry name" value="EP450I"/>
</dbReference>
<dbReference type="InterPro" id="IPR001128">
    <property type="entry name" value="Cyt_P450"/>
</dbReference>
<dbReference type="STRING" id="568069.A0A1J1I9U8"/>
<evidence type="ECO:0000313" key="16">
    <source>
        <dbReference type="Proteomes" id="UP000183832"/>
    </source>
</evidence>
<dbReference type="Pfam" id="PF00467">
    <property type="entry name" value="KOW"/>
    <property type="match status" value="1"/>
</dbReference>
<name>A0A1J1I9U8_9DIPT</name>
<evidence type="ECO:0000256" key="10">
    <source>
        <dbReference type="ARBA" id="ARBA00035318"/>
    </source>
</evidence>
<dbReference type="GO" id="GO:0005506">
    <property type="term" value="F:iron ion binding"/>
    <property type="evidence" value="ECO:0007669"/>
    <property type="project" value="InterPro"/>
</dbReference>
<keyword evidence="8 12" id="KW-0503">Monooxygenase</keyword>
<dbReference type="InterPro" id="IPR002784">
    <property type="entry name" value="Ribosomal_eL14_dom"/>
</dbReference>
<dbReference type="Pfam" id="PF00067">
    <property type="entry name" value="p450"/>
    <property type="match status" value="1"/>
</dbReference>
<evidence type="ECO:0000256" key="11">
    <source>
        <dbReference type="PIRSR" id="PIRSR602401-1"/>
    </source>
</evidence>
<evidence type="ECO:0000259" key="14">
    <source>
        <dbReference type="Pfam" id="PF01929"/>
    </source>
</evidence>
<organism evidence="15 16">
    <name type="scientific">Clunio marinus</name>
    <dbReference type="NCBI Taxonomy" id="568069"/>
    <lineage>
        <taxon>Eukaryota</taxon>
        <taxon>Metazoa</taxon>
        <taxon>Ecdysozoa</taxon>
        <taxon>Arthropoda</taxon>
        <taxon>Hexapoda</taxon>
        <taxon>Insecta</taxon>
        <taxon>Pterygota</taxon>
        <taxon>Neoptera</taxon>
        <taxon>Endopterygota</taxon>
        <taxon>Diptera</taxon>
        <taxon>Nematocera</taxon>
        <taxon>Chironomoidea</taxon>
        <taxon>Chironomidae</taxon>
        <taxon>Clunio</taxon>
    </lineage>
</organism>
<dbReference type="EMBL" id="CVRI01000042">
    <property type="protein sequence ID" value="CRK95742.1"/>
    <property type="molecule type" value="Genomic_DNA"/>
</dbReference>
<dbReference type="PANTHER" id="PTHR24279">
    <property type="entry name" value="CYTOCHROME P450"/>
    <property type="match status" value="1"/>
</dbReference>
<evidence type="ECO:0000313" key="15">
    <source>
        <dbReference type="EMBL" id="CRK95742.1"/>
    </source>
</evidence>
<comment type="cofactor">
    <cofactor evidence="1 11">
        <name>heme</name>
        <dbReference type="ChEBI" id="CHEBI:30413"/>
    </cofactor>
</comment>
<evidence type="ECO:0000256" key="2">
    <source>
        <dbReference type="ARBA" id="ARBA00006592"/>
    </source>
</evidence>
<gene>
    <name evidence="15" type="primary">putative Cytochrome P450 302a1</name>
    <name evidence="15" type="ORF">CLUMA_CG009199</name>
</gene>
<dbReference type="SUPFAM" id="SSF48264">
    <property type="entry name" value="Cytochrome P450"/>
    <property type="match status" value="1"/>
</dbReference>
<evidence type="ECO:0000256" key="12">
    <source>
        <dbReference type="RuleBase" id="RU000461"/>
    </source>
</evidence>
<proteinExistence type="inferred from homology"/>
<dbReference type="InterPro" id="IPR017972">
    <property type="entry name" value="Cyt_P450_CS"/>
</dbReference>
<dbReference type="InterPro" id="IPR005824">
    <property type="entry name" value="KOW"/>
</dbReference>
<keyword evidence="5 11" id="KW-0479">Metal-binding</keyword>
<dbReference type="GO" id="GO:0004497">
    <property type="term" value="F:monooxygenase activity"/>
    <property type="evidence" value="ECO:0007669"/>
    <property type="project" value="UniProtKB-KW"/>
</dbReference>
<dbReference type="Proteomes" id="UP000183832">
    <property type="component" value="Unassembled WGS sequence"/>
</dbReference>
<dbReference type="Gene3D" id="1.10.630.10">
    <property type="entry name" value="Cytochrome P450"/>
    <property type="match status" value="1"/>
</dbReference>
<feature type="domain" description="Large ribosomal subunit protein eL14" evidence="14">
    <location>
        <begin position="46"/>
        <end position="120"/>
    </location>
</feature>
<keyword evidence="6 12" id="KW-0560">Oxidoreductase</keyword>
<dbReference type="PANTHER" id="PTHR24279:SF120">
    <property type="entry name" value="CYTOCHROME P450"/>
    <property type="match status" value="1"/>
</dbReference>
<dbReference type="GO" id="GO:0020037">
    <property type="term" value="F:heme binding"/>
    <property type="evidence" value="ECO:0007669"/>
    <property type="project" value="InterPro"/>
</dbReference>
<dbReference type="InterPro" id="IPR014722">
    <property type="entry name" value="Rib_uL2_dom2"/>
</dbReference>
<dbReference type="GO" id="GO:0016705">
    <property type="term" value="F:oxidoreductase activity, acting on paired donors, with incorporation or reduction of molecular oxygen"/>
    <property type="evidence" value="ECO:0007669"/>
    <property type="project" value="InterPro"/>
</dbReference>
<dbReference type="InterPro" id="IPR002401">
    <property type="entry name" value="Cyt_P450_E_grp-I"/>
</dbReference>
<feature type="binding site" description="axial binding residue" evidence="11">
    <location>
        <position position="613"/>
    </location>
    <ligand>
        <name>heme</name>
        <dbReference type="ChEBI" id="CHEBI:30413"/>
    </ligand>
    <ligandPart>
        <name>Fe</name>
        <dbReference type="ChEBI" id="CHEBI:18248"/>
    </ligandPart>
</feature>
<dbReference type="Gene3D" id="2.30.30.30">
    <property type="match status" value="1"/>
</dbReference>
<dbReference type="PRINTS" id="PR00385">
    <property type="entry name" value="P450"/>
</dbReference>
<keyword evidence="4 11" id="KW-0349">Heme</keyword>
<dbReference type="OrthoDB" id="3945418at2759"/>
<dbReference type="InterPro" id="IPR036396">
    <property type="entry name" value="Cyt_P450_sf"/>
</dbReference>
<dbReference type="AlphaFoldDB" id="A0A1J1I9U8"/>
<dbReference type="GO" id="GO:0003735">
    <property type="term" value="F:structural constituent of ribosome"/>
    <property type="evidence" value="ECO:0007669"/>
    <property type="project" value="InterPro"/>
</dbReference>
<evidence type="ECO:0000256" key="9">
    <source>
        <dbReference type="ARBA" id="ARBA00035215"/>
    </source>
</evidence>
<evidence type="ECO:0000256" key="1">
    <source>
        <dbReference type="ARBA" id="ARBA00001971"/>
    </source>
</evidence>
<feature type="domain" description="KOW" evidence="13">
    <location>
        <begin position="10"/>
        <end position="39"/>
    </location>
</feature>
<evidence type="ECO:0000256" key="4">
    <source>
        <dbReference type="ARBA" id="ARBA00022617"/>
    </source>
</evidence>
<comment type="similarity">
    <text evidence="2">Belongs to the eukaryotic ribosomal protein eL14 family.</text>
</comment>
<evidence type="ECO:0000256" key="6">
    <source>
        <dbReference type="ARBA" id="ARBA00023002"/>
    </source>
</evidence>
<keyword evidence="7 11" id="KW-0408">Iron</keyword>
<comment type="similarity">
    <text evidence="3 12">Belongs to the cytochrome P450 family.</text>
</comment>
<accession>A0A1J1I9U8</accession>
<dbReference type="CDD" id="cd11054">
    <property type="entry name" value="CYP24A1-like"/>
    <property type="match status" value="1"/>
</dbReference>
<dbReference type="SUPFAM" id="SSF50104">
    <property type="entry name" value="Translation proteins SH3-like domain"/>
    <property type="match status" value="1"/>
</dbReference>
<protein>
    <recommendedName>
        <fullName evidence="9">Large ribosomal subunit protein eL14</fullName>
    </recommendedName>
    <alternativeName>
        <fullName evidence="10">60S ribosomal protein L14</fullName>
    </alternativeName>
</protein>
<keyword evidence="16" id="KW-1185">Reference proteome</keyword>
<evidence type="ECO:0000259" key="13">
    <source>
        <dbReference type="Pfam" id="PF00467"/>
    </source>
</evidence>
<dbReference type="InterPro" id="IPR050479">
    <property type="entry name" value="CYP11_CYP27_families"/>
</dbReference>
<evidence type="ECO:0000256" key="5">
    <source>
        <dbReference type="ARBA" id="ARBA00022723"/>
    </source>
</evidence>
<evidence type="ECO:0000256" key="8">
    <source>
        <dbReference type="ARBA" id="ARBA00023033"/>
    </source>
</evidence>
<dbReference type="PROSITE" id="PS00086">
    <property type="entry name" value="CYTOCHROME_P450"/>
    <property type="match status" value="1"/>
</dbReference>
<evidence type="ECO:0000256" key="3">
    <source>
        <dbReference type="ARBA" id="ARBA00010617"/>
    </source>
</evidence>
<evidence type="ECO:0000256" key="7">
    <source>
        <dbReference type="ARBA" id="ARBA00023004"/>
    </source>
</evidence>
<dbReference type="Pfam" id="PF01929">
    <property type="entry name" value="Ribosomal_L14e"/>
    <property type="match status" value="1"/>
</dbReference>
<sequence>MGFTRFVQTGRVARISRGRYKGKLVAIVDIIDQNRVLIDGPLTRVPRQQYPVSHLHLTKFVVKFPFTAPTRVVKKALEDFKLKEKWSGTLWAERARAKRMRSNLTDFERFKLRLVKRSKNRIIEPVFDKLKKTASKSGLLFGKPIKGTKPLPAKKPKAEGAKKKKKVNISPKNKVFNVKLRFYTKLSSSKGLKSLDMMPGPRGFIGLGNIFNYSELFGKYSFTKIHESGMDKYQKYGSIVCERMIPGVNIVWLYDPNDIEKIYQEEVGDYPRRESHSALAKYRIDHPHIYKNAGLLSTNGEEWWRIRSQFQKGLSSPKNVRNFLPTADVTVKEFINHMPKCFDKDSIINDFSIPILKLKTQLMTLLIFGEELEPLSDINLTSNSECLKLAENSGIINSLILPTDQGFRLWKFFNTSDYKKLVKALKHVENVALKLLAKKKKDSNGKSLFDYYMANSNVDMKDVNGIALDLVHSGIHTGSYTTLFALNYISRDERIQNKLREEIFKALPNADDPVTASILDSGVPYTKAVLKETLRLNPISVGVGRILNKDKILSGYLVPKNTNVVTQNMIICRLEKYFENPLEFIPERWTDREKRKEIHPFIVLPFGHGMRGCIARRLAEQNILLFLIRLFRCYEVQWQGKPERLDCITNLINEPNSIMSLHFKKLN</sequence>
<dbReference type="InterPro" id="IPR008991">
    <property type="entry name" value="Translation_prot_SH3-like_sf"/>
</dbReference>
<dbReference type="GO" id="GO:0005840">
    <property type="term" value="C:ribosome"/>
    <property type="evidence" value="ECO:0007669"/>
    <property type="project" value="InterPro"/>
</dbReference>